<feature type="binding site" evidence="9">
    <location>
        <position position="441"/>
    </location>
    <ligand>
        <name>substrate</name>
    </ligand>
</feature>
<evidence type="ECO:0000256" key="3">
    <source>
        <dbReference type="ARBA" id="ARBA00022801"/>
    </source>
</evidence>
<dbReference type="GO" id="GO:0008422">
    <property type="term" value="F:beta-glucosidase activity"/>
    <property type="evidence" value="ECO:0007669"/>
    <property type="project" value="UniProtKB-EC"/>
</dbReference>
<name>A0A3N2BGA9_9MICO</name>
<accession>A0A3N2BGA9</accession>
<evidence type="ECO:0000313" key="12">
    <source>
        <dbReference type="EMBL" id="ROR74094.1"/>
    </source>
</evidence>
<dbReference type="NCBIfam" id="TIGR03356">
    <property type="entry name" value="BGL"/>
    <property type="match status" value="1"/>
</dbReference>
<evidence type="ECO:0000256" key="7">
    <source>
        <dbReference type="ARBA" id="ARBA00023326"/>
    </source>
</evidence>
<feature type="active site" description="Nucleophile" evidence="8 10">
    <location>
        <position position="394"/>
    </location>
</feature>
<proteinExistence type="inferred from homology"/>
<evidence type="ECO:0000256" key="10">
    <source>
        <dbReference type="PROSITE-ProRule" id="PRU10055"/>
    </source>
</evidence>
<feature type="binding site" evidence="9">
    <location>
        <begin position="448"/>
        <end position="449"/>
    </location>
    <ligand>
        <name>substrate</name>
    </ligand>
</feature>
<dbReference type="InterPro" id="IPR017853">
    <property type="entry name" value="GH"/>
</dbReference>
<keyword evidence="6 11" id="KW-0326">Glycosidase</keyword>
<feature type="binding site" evidence="9">
    <location>
        <position position="197"/>
    </location>
    <ligand>
        <name>substrate</name>
    </ligand>
</feature>
<comment type="caution">
    <text evidence="12">The sequence shown here is derived from an EMBL/GenBank/DDBJ whole genome shotgun (WGS) entry which is preliminary data.</text>
</comment>
<dbReference type="OrthoDB" id="9765195at2"/>
<evidence type="ECO:0000256" key="2">
    <source>
        <dbReference type="ARBA" id="ARBA00012744"/>
    </source>
</evidence>
<dbReference type="RefSeq" id="WP_123304428.1">
    <property type="nucleotide sequence ID" value="NZ_RKHK01000001.1"/>
</dbReference>
<feature type="binding site" evidence="9">
    <location>
        <position position="153"/>
    </location>
    <ligand>
        <name>substrate</name>
    </ligand>
</feature>
<evidence type="ECO:0000313" key="13">
    <source>
        <dbReference type="Proteomes" id="UP000280668"/>
    </source>
</evidence>
<evidence type="ECO:0000256" key="11">
    <source>
        <dbReference type="RuleBase" id="RU361175"/>
    </source>
</evidence>
<keyword evidence="7" id="KW-0624">Polysaccharide degradation</keyword>
<evidence type="ECO:0000256" key="1">
    <source>
        <dbReference type="ARBA" id="ARBA00010838"/>
    </source>
</evidence>
<dbReference type="EMBL" id="RKHK01000001">
    <property type="protein sequence ID" value="ROR74094.1"/>
    <property type="molecule type" value="Genomic_DNA"/>
</dbReference>
<feature type="binding site" evidence="9">
    <location>
        <position position="52"/>
    </location>
    <ligand>
        <name>substrate</name>
    </ligand>
</feature>
<dbReference type="Pfam" id="PF00232">
    <property type="entry name" value="Glyco_hydro_1"/>
    <property type="match status" value="1"/>
</dbReference>
<dbReference type="GO" id="GO:0005829">
    <property type="term" value="C:cytosol"/>
    <property type="evidence" value="ECO:0007669"/>
    <property type="project" value="TreeGrafter"/>
</dbReference>
<dbReference type="InterPro" id="IPR001360">
    <property type="entry name" value="Glyco_hydro_1"/>
</dbReference>
<dbReference type="Proteomes" id="UP000280668">
    <property type="component" value="Unassembled WGS sequence"/>
</dbReference>
<comment type="similarity">
    <text evidence="1 11">Belongs to the glycosyl hydrolase 1 family.</text>
</comment>
<keyword evidence="13" id="KW-1185">Reference proteome</keyword>
<evidence type="ECO:0000256" key="6">
    <source>
        <dbReference type="ARBA" id="ARBA00023295"/>
    </source>
</evidence>
<evidence type="ECO:0000256" key="9">
    <source>
        <dbReference type="PIRSR" id="PIRSR617736-2"/>
    </source>
</evidence>
<dbReference type="InterPro" id="IPR017736">
    <property type="entry name" value="Glyco_hydro_1_beta-glucosidase"/>
</dbReference>
<keyword evidence="3 11" id="KW-0378">Hydrolase</keyword>
<feature type="binding site" evidence="9">
    <location>
        <position position="328"/>
    </location>
    <ligand>
        <name>substrate</name>
    </ligand>
</feature>
<feature type="active site" description="Proton donor" evidence="8">
    <location>
        <position position="198"/>
    </location>
</feature>
<dbReference type="PANTHER" id="PTHR10353:SF36">
    <property type="entry name" value="LP05116P"/>
    <property type="match status" value="1"/>
</dbReference>
<gene>
    <name evidence="12" type="ORF">EDD31_2491</name>
</gene>
<dbReference type="EC" id="3.2.1.21" evidence="2 11"/>
<keyword evidence="4" id="KW-0136">Cellulose degradation</keyword>
<dbReference type="PANTHER" id="PTHR10353">
    <property type="entry name" value="GLYCOSYL HYDROLASE"/>
    <property type="match status" value="1"/>
</dbReference>
<evidence type="ECO:0000256" key="4">
    <source>
        <dbReference type="ARBA" id="ARBA00023001"/>
    </source>
</evidence>
<dbReference type="Gene3D" id="3.20.20.80">
    <property type="entry name" value="Glycosidases"/>
    <property type="match status" value="1"/>
</dbReference>
<dbReference type="PRINTS" id="PR00131">
    <property type="entry name" value="GLHYDRLASE1"/>
</dbReference>
<dbReference type="InterPro" id="IPR018120">
    <property type="entry name" value="Glyco_hydro_1_AS"/>
</dbReference>
<reference evidence="12 13" key="1">
    <citation type="submission" date="2018-11" db="EMBL/GenBank/DDBJ databases">
        <title>Sequencing the genomes of 1000 actinobacteria strains.</title>
        <authorList>
            <person name="Klenk H.-P."/>
        </authorList>
    </citation>
    <scope>NUCLEOTIDE SEQUENCE [LARGE SCALE GENOMIC DNA]</scope>
    <source>
        <strain evidence="12 13">DSM 11294</strain>
    </source>
</reference>
<dbReference type="FunFam" id="3.20.20.80:FF:000004">
    <property type="entry name" value="Beta-glucosidase 6-phospho-beta-glucosidase"/>
    <property type="match status" value="1"/>
</dbReference>
<dbReference type="PROSITE" id="PS00572">
    <property type="entry name" value="GLYCOSYL_HYDROL_F1_1"/>
    <property type="match status" value="1"/>
</dbReference>
<organism evidence="12 13">
    <name type="scientific">Bogoriella caseilytica</name>
    <dbReference type="NCBI Taxonomy" id="56055"/>
    <lineage>
        <taxon>Bacteria</taxon>
        <taxon>Bacillati</taxon>
        <taxon>Actinomycetota</taxon>
        <taxon>Actinomycetes</taxon>
        <taxon>Micrococcales</taxon>
        <taxon>Bogoriellaceae</taxon>
        <taxon>Bogoriella</taxon>
    </lineage>
</organism>
<sequence length="487" mass="53823">MTAEPTTATPASADLTQPLAISTDVRVDLDPTVLAARLPAGFRLGAATSSYQIEGAEEADGRGLSIWDTFSRAPGRVHLGQTGAVAIDHYHRLEEDVALMADLGLESYRFSVAWPRIIPDGDGAVEPRGLAFYTRLVDLLIQAGIEPVVTLYHWDLPQALQDRGGWANRETVHAFARYARVVQEALGEKVKVWTTINEPWCAAYLGYGNGVHAPGITDPRTAMRAAHHLLLAHGVATQQMREAAPEFSYGIVPNLYPVYPATQDPADVAAADTIDALQNRQWLDPLLLGRYPEEITRTQRRFGADSAILPGDLEQIAQPLDLLGVNYYSQHHVAAEPNPVPRYNTEHPGSEHVRWVRGNGPLTDMEWTIEPHGLRDILIRLSRDYSAPPLFVTENGAAFPDVVADDGSIQDADRRQFLAAHISAVVEAIEAGANVTGYTAWSLFDNYEWAFGYAKRFGIVHIDYETLQRTPKASAHWYRDLIAARRR</sequence>
<evidence type="ECO:0000256" key="8">
    <source>
        <dbReference type="PIRSR" id="PIRSR617736-1"/>
    </source>
</evidence>
<keyword evidence="5" id="KW-0119">Carbohydrate metabolism</keyword>
<protein>
    <recommendedName>
        <fullName evidence="2 11">Beta-glucosidase</fullName>
        <ecNumber evidence="2 11">3.2.1.21</ecNumber>
    </recommendedName>
</protein>
<comment type="catalytic activity">
    <reaction evidence="11">
        <text>Hydrolysis of terminal, non-reducing beta-D-glucosyl residues with release of beta-D-glucose.</text>
        <dbReference type="EC" id="3.2.1.21"/>
    </reaction>
</comment>
<dbReference type="SUPFAM" id="SSF51445">
    <property type="entry name" value="(Trans)glycosidases"/>
    <property type="match status" value="1"/>
</dbReference>
<dbReference type="AlphaFoldDB" id="A0A3N2BGA9"/>
<dbReference type="GO" id="GO:0030245">
    <property type="term" value="P:cellulose catabolic process"/>
    <property type="evidence" value="ECO:0007669"/>
    <property type="project" value="UniProtKB-KW"/>
</dbReference>
<evidence type="ECO:0000256" key="5">
    <source>
        <dbReference type="ARBA" id="ARBA00023277"/>
    </source>
</evidence>